<feature type="compositionally biased region" description="Low complexity" evidence="1">
    <location>
        <begin position="8"/>
        <end position="23"/>
    </location>
</feature>
<feature type="region of interest" description="Disordered" evidence="1">
    <location>
        <begin position="1"/>
        <end position="38"/>
    </location>
</feature>
<evidence type="ECO:0000313" key="4">
    <source>
        <dbReference type="Proteomes" id="UP000193228"/>
    </source>
</evidence>
<dbReference type="Pfam" id="PF09995">
    <property type="entry name" value="MPAB_Lcp_cat"/>
    <property type="match status" value="1"/>
</dbReference>
<protein>
    <submittedName>
        <fullName evidence="3">Uncharacterized conserved protein, DUF2236 family</fullName>
    </submittedName>
</protein>
<evidence type="ECO:0000313" key="3">
    <source>
        <dbReference type="EMBL" id="SMG57164.1"/>
    </source>
</evidence>
<evidence type="ECO:0000256" key="1">
    <source>
        <dbReference type="SAM" id="MobiDB-lite"/>
    </source>
</evidence>
<dbReference type="Proteomes" id="UP000193228">
    <property type="component" value="Unassembled WGS sequence"/>
</dbReference>
<dbReference type="InterPro" id="IPR018713">
    <property type="entry name" value="MPAB/Lcp_cat_dom"/>
</dbReference>
<dbReference type="GO" id="GO:0016491">
    <property type="term" value="F:oxidoreductase activity"/>
    <property type="evidence" value="ECO:0007669"/>
    <property type="project" value="InterPro"/>
</dbReference>
<dbReference type="EMBL" id="FXAT01000009">
    <property type="protein sequence ID" value="SMG57164.1"/>
    <property type="molecule type" value="Genomic_DNA"/>
</dbReference>
<dbReference type="AlphaFoldDB" id="A0A1X7LUH9"/>
<keyword evidence="4" id="KW-1185">Reference proteome</keyword>
<dbReference type="OrthoDB" id="108890at2"/>
<proteinExistence type="predicted"/>
<dbReference type="PANTHER" id="PTHR36151:SF3">
    <property type="entry name" value="ER-BOUND OXYGENASE MPAB_MPAB'_RUBBER OXYGENASE CATALYTIC DOMAIN-CONTAINING PROTEIN"/>
    <property type="match status" value="1"/>
</dbReference>
<gene>
    <name evidence="3" type="ORF">SAMN06265784_109126</name>
</gene>
<evidence type="ECO:0000259" key="2">
    <source>
        <dbReference type="Pfam" id="PF09995"/>
    </source>
</evidence>
<feature type="domain" description="ER-bound oxygenase mpaB/mpaB'/Rubber oxygenase catalytic" evidence="2">
    <location>
        <begin position="84"/>
        <end position="315"/>
    </location>
</feature>
<dbReference type="STRING" id="1515439.SAMN06265784_109126"/>
<sequence length="336" mass="35929">MSDQTQQPGSSGNASGNPSGNAPGTPPVNPAGDPSGNFAQRLTHRVRSKLAAGVTHLTTGSGPVLDYSSPPGDPGLFGPDSVCWKVHADFTSMMTGGISALLLQALHPLALAGVWDHSTFRTDILGRLRRTATFIAGTTYGSQRDALALIERVKRIHLDVSGVAPDGQSYQASEPALLTWVHVAEVSSFMTAHLRYVNPVLSVAAQDQYFAETARIAEMLGATDIPRSRAGIEAYLLAMQPALVASERTREVVRILMNAPAPSLAMRPAGTLMLNAGVDLLPDWAQTMLDLDRYAALRRTFVRPGVRLVAPVIRWALVNGVSKRARRRAAAARKPD</sequence>
<dbReference type="RefSeq" id="WP_085487745.1">
    <property type="nucleotide sequence ID" value="NZ_FXAT01000009.1"/>
</dbReference>
<dbReference type="PANTHER" id="PTHR36151">
    <property type="entry name" value="BLR2777 PROTEIN"/>
    <property type="match status" value="1"/>
</dbReference>
<organism evidence="3 4">
    <name type="scientific">Paraburkholderia susongensis</name>
    <dbReference type="NCBI Taxonomy" id="1515439"/>
    <lineage>
        <taxon>Bacteria</taxon>
        <taxon>Pseudomonadati</taxon>
        <taxon>Pseudomonadota</taxon>
        <taxon>Betaproteobacteria</taxon>
        <taxon>Burkholderiales</taxon>
        <taxon>Burkholderiaceae</taxon>
        <taxon>Paraburkholderia</taxon>
    </lineage>
</organism>
<reference evidence="4" key="1">
    <citation type="submission" date="2017-04" db="EMBL/GenBank/DDBJ databases">
        <authorList>
            <person name="Varghese N."/>
            <person name="Submissions S."/>
        </authorList>
    </citation>
    <scope>NUCLEOTIDE SEQUENCE [LARGE SCALE GENOMIC DNA]</scope>
    <source>
        <strain evidence="4">LMG 29540</strain>
    </source>
</reference>
<accession>A0A1X7LUH9</accession>
<name>A0A1X7LUH9_9BURK</name>